<dbReference type="Proteomes" id="UP001501842">
    <property type="component" value="Unassembled WGS sequence"/>
</dbReference>
<evidence type="ECO:0008006" key="4">
    <source>
        <dbReference type="Google" id="ProtNLM"/>
    </source>
</evidence>
<keyword evidence="3" id="KW-1185">Reference proteome</keyword>
<dbReference type="RefSeq" id="WP_344453799.1">
    <property type="nucleotide sequence ID" value="NZ_BAAATZ010000025.1"/>
</dbReference>
<keyword evidence="1" id="KW-1133">Transmembrane helix</keyword>
<dbReference type="EMBL" id="BAAATZ010000025">
    <property type="protein sequence ID" value="GAA2733139.1"/>
    <property type="molecule type" value="Genomic_DNA"/>
</dbReference>
<name>A0ABP6GYN4_9ACTN</name>
<protein>
    <recommendedName>
        <fullName evidence="4">DUF5652 domain-containing protein</fullName>
    </recommendedName>
</protein>
<keyword evidence="1" id="KW-0472">Membrane</keyword>
<organism evidence="2 3">
    <name type="scientific">Actinocorallia aurantiaca</name>
    <dbReference type="NCBI Taxonomy" id="46204"/>
    <lineage>
        <taxon>Bacteria</taxon>
        <taxon>Bacillati</taxon>
        <taxon>Actinomycetota</taxon>
        <taxon>Actinomycetes</taxon>
        <taxon>Streptosporangiales</taxon>
        <taxon>Thermomonosporaceae</taxon>
        <taxon>Actinocorallia</taxon>
    </lineage>
</organism>
<feature type="transmembrane region" description="Helical" evidence="1">
    <location>
        <begin position="50"/>
        <end position="70"/>
    </location>
</feature>
<comment type="caution">
    <text evidence="2">The sequence shown here is derived from an EMBL/GenBank/DDBJ whole genome shotgun (WGS) entry which is preliminary data.</text>
</comment>
<sequence>MVKKRWNELSERSRRLIVAATVGEVLLKAAALIDLKRRPAAEIRGSKRAWGATVAFVNSLGAVPIAYFLFGRRKPADD</sequence>
<accession>A0ABP6GYN4</accession>
<proteinExistence type="predicted"/>
<keyword evidence="1" id="KW-0812">Transmembrane</keyword>
<evidence type="ECO:0000256" key="1">
    <source>
        <dbReference type="SAM" id="Phobius"/>
    </source>
</evidence>
<evidence type="ECO:0000313" key="2">
    <source>
        <dbReference type="EMBL" id="GAA2733139.1"/>
    </source>
</evidence>
<reference evidence="3" key="1">
    <citation type="journal article" date="2019" name="Int. J. Syst. Evol. Microbiol.">
        <title>The Global Catalogue of Microorganisms (GCM) 10K type strain sequencing project: providing services to taxonomists for standard genome sequencing and annotation.</title>
        <authorList>
            <consortium name="The Broad Institute Genomics Platform"/>
            <consortium name="The Broad Institute Genome Sequencing Center for Infectious Disease"/>
            <person name="Wu L."/>
            <person name="Ma J."/>
        </authorList>
    </citation>
    <scope>NUCLEOTIDE SEQUENCE [LARGE SCALE GENOMIC DNA]</scope>
    <source>
        <strain evidence="3">JCM 8201</strain>
    </source>
</reference>
<evidence type="ECO:0000313" key="3">
    <source>
        <dbReference type="Proteomes" id="UP001501842"/>
    </source>
</evidence>
<gene>
    <name evidence="2" type="ORF">GCM10010439_52380</name>
</gene>